<dbReference type="InterPro" id="IPR011990">
    <property type="entry name" value="TPR-like_helical_dom_sf"/>
</dbReference>
<dbReference type="GO" id="GO:0005871">
    <property type="term" value="C:kinesin complex"/>
    <property type="evidence" value="ECO:0007669"/>
    <property type="project" value="InterPro"/>
</dbReference>
<dbReference type="RefSeq" id="WP_068371228.1">
    <property type="nucleotide sequence ID" value="NZ_CP033936.1"/>
</dbReference>
<keyword evidence="11" id="KW-0732">Signal</keyword>
<comment type="caution">
    <text evidence="12">The sequence shown here is derived from an EMBL/GenBank/DDBJ whole genome shotgun (WGS) entry which is preliminary data.</text>
</comment>
<comment type="similarity">
    <text evidence="2">Belongs to the kinesin light chain family.</text>
</comment>
<dbReference type="EMBL" id="LBNE01000006">
    <property type="protein sequence ID" value="KKO71566.1"/>
    <property type="molecule type" value="Genomic_DNA"/>
</dbReference>
<feature type="chain" id="PRO_5007908692" description="Tetratricopeptide repeat protein" evidence="11">
    <location>
        <begin position="24"/>
        <end position="442"/>
    </location>
</feature>
<dbReference type="STRING" id="206506.AAV32_10230"/>
<dbReference type="SMART" id="SM00028">
    <property type="entry name" value="TPR"/>
    <property type="match status" value="9"/>
</dbReference>
<dbReference type="SUPFAM" id="SSF48452">
    <property type="entry name" value="TPR-like"/>
    <property type="match status" value="2"/>
</dbReference>
<dbReference type="GO" id="GO:0007018">
    <property type="term" value="P:microtubule-based movement"/>
    <property type="evidence" value="ECO:0007669"/>
    <property type="project" value="TreeGrafter"/>
</dbReference>
<evidence type="ECO:0000256" key="5">
    <source>
        <dbReference type="ARBA" id="ARBA00022737"/>
    </source>
</evidence>
<sequence>MNINIKHLLGACLLAWAGTAAQAATDDWKTQYDEAIKQYQAQDLAGAEKAARASLKIAESGKGNTKPYMASSLNLLAMIHGERGEYDKAIELQKRSLALSEQSLGKHTNTASLAYNLGNTLDGQGRGEEALTYYKRGLDIVSGLPADAQNNTLKANLNAALGRVYAAQGNQAEAERYTSALLASSAELPPLVRADGLTRQARVQESRGDVAAARAALEEALQLRRQALGDNDIVVAQSQGELAALLNRQGLNDEAEPLHRAALALRERLNPEDPGIAGHLNELAIWHMSRKEYAEAEPLLARALALVQRGQGADSLAAAHLLSSQARLREEQNDEAGARALYQQALDAYATHGNEADALLGQAQILNNMAGPIYRKRRFAEAEKLFLQSLALSEQVLGTEDARLLPVMENLHALCVSQGRSADAAGYAQRIEALKSASGSAG</sequence>
<evidence type="ECO:0000256" key="3">
    <source>
        <dbReference type="ARBA" id="ARBA00022490"/>
    </source>
</evidence>
<evidence type="ECO:0008006" key="14">
    <source>
        <dbReference type="Google" id="ProtNLM"/>
    </source>
</evidence>
<dbReference type="PANTHER" id="PTHR45783">
    <property type="entry name" value="KINESIN LIGHT CHAIN"/>
    <property type="match status" value="1"/>
</dbReference>
<proteinExistence type="inferred from homology"/>
<feature type="repeat" description="TPR" evidence="10">
    <location>
        <begin position="70"/>
        <end position="103"/>
    </location>
</feature>
<evidence type="ECO:0000256" key="9">
    <source>
        <dbReference type="ARBA" id="ARBA00023212"/>
    </source>
</evidence>
<dbReference type="GO" id="GO:0005737">
    <property type="term" value="C:cytoplasm"/>
    <property type="evidence" value="ECO:0007669"/>
    <property type="project" value="TreeGrafter"/>
</dbReference>
<evidence type="ECO:0000256" key="2">
    <source>
        <dbReference type="ARBA" id="ARBA00009622"/>
    </source>
</evidence>
<evidence type="ECO:0000256" key="11">
    <source>
        <dbReference type="SAM" id="SignalP"/>
    </source>
</evidence>
<organism evidence="12 13">
    <name type="scientific">Kerstersia gyiorum</name>
    <dbReference type="NCBI Taxonomy" id="206506"/>
    <lineage>
        <taxon>Bacteria</taxon>
        <taxon>Pseudomonadati</taxon>
        <taxon>Pseudomonadota</taxon>
        <taxon>Betaproteobacteria</taxon>
        <taxon>Burkholderiales</taxon>
        <taxon>Alcaligenaceae</taxon>
        <taxon>Kerstersia</taxon>
    </lineage>
</organism>
<evidence type="ECO:0000256" key="4">
    <source>
        <dbReference type="ARBA" id="ARBA00022701"/>
    </source>
</evidence>
<reference evidence="12 13" key="1">
    <citation type="submission" date="2015-04" db="EMBL/GenBank/DDBJ databases">
        <title>Genome sequence of Kerstersia gyiorum CG1.</title>
        <authorList>
            <person name="Greninger A.L."/>
            <person name="Kozyreva V."/>
            <person name="Chaturvedi V."/>
        </authorList>
    </citation>
    <scope>NUCLEOTIDE SEQUENCE [LARGE SCALE GENOMIC DNA]</scope>
    <source>
        <strain evidence="12 13">CG1</strain>
    </source>
</reference>
<gene>
    <name evidence="12" type="ORF">AAV32_10230</name>
</gene>
<evidence type="ECO:0000256" key="10">
    <source>
        <dbReference type="PROSITE-ProRule" id="PRU00339"/>
    </source>
</evidence>
<evidence type="ECO:0000256" key="6">
    <source>
        <dbReference type="ARBA" id="ARBA00022803"/>
    </source>
</evidence>
<keyword evidence="9" id="KW-0206">Cytoskeleton</keyword>
<feature type="signal peptide" evidence="11">
    <location>
        <begin position="1"/>
        <end position="23"/>
    </location>
</feature>
<keyword evidence="4" id="KW-0493">Microtubule</keyword>
<dbReference type="OrthoDB" id="8686700at2"/>
<evidence type="ECO:0000313" key="12">
    <source>
        <dbReference type="EMBL" id="KKO71566.1"/>
    </source>
</evidence>
<keyword evidence="13" id="KW-1185">Reference proteome</keyword>
<dbReference type="AlphaFoldDB" id="A0A171KRP9"/>
<comment type="subcellular location">
    <subcellularLocation>
        <location evidence="1">Cytoplasm</location>
        <location evidence="1">Cytoskeleton</location>
    </subcellularLocation>
</comment>
<dbReference type="GO" id="GO:0005874">
    <property type="term" value="C:microtubule"/>
    <property type="evidence" value="ECO:0007669"/>
    <property type="project" value="UniProtKB-KW"/>
</dbReference>
<dbReference type="Pfam" id="PF13424">
    <property type="entry name" value="TPR_12"/>
    <property type="match status" value="4"/>
</dbReference>
<evidence type="ECO:0000256" key="7">
    <source>
        <dbReference type="ARBA" id="ARBA00023054"/>
    </source>
</evidence>
<keyword evidence="6 10" id="KW-0802">TPR repeat</keyword>
<name>A0A171KRP9_9BURK</name>
<dbReference type="GO" id="GO:0019894">
    <property type="term" value="F:kinesin binding"/>
    <property type="evidence" value="ECO:0007669"/>
    <property type="project" value="TreeGrafter"/>
</dbReference>
<evidence type="ECO:0000313" key="13">
    <source>
        <dbReference type="Proteomes" id="UP000078084"/>
    </source>
</evidence>
<keyword evidence="7" id="KW-0175">Coiled coil</keyword>
<dbReference type="PANTHER" id="PTHR45783:SF3">
    <property type="entry name" value="KINESIN LIGHT CHAIN"/>
    <property type="match status" value="1"/>
</dbReference>
<evidence type="ECO:0000256" key="1">
    <source>
        <dbReference type="ARBA" id="ARBA00004245"/>
    </source>
</evidence>
<accession>A0A171KRP9</accession>
<dbReference type="InterPro" id="IPR019734">
    <property type="entry name" value="TPR_rpt"/>
</dbReference>
<protein>
    <recommendedName>
        <fullName evidence="14">Tetratricopeptide repeat protein</fullName>
    </recommendedName>
</protein>
<dbReference type="Gene3D" id="1.25.40.10">
    <property type="entry name" value="Tetratricopeptide repeat domain"/>
    <property type="match status" value="3"/>
</dbReference>
<dbReference type="PROSITE" id="PS50005">
    <property type="entry name" value="TPR"/>
    <property type="match status" value="1"/>
</dbReference>
<dbReference type="Proteomes" id="UP000078084">
    <property type="component" value="Unassembled WGS sequence"/>
</dbReference>
<keyword evidence="8" id="KW-0505">Motor protein</keyword>
<keyword evidence="3" id="KW-0963">Cytoplasm</keyword>
<dbReference type="InterPro" id="IPR002151">
    <property type="entry name" value="Kinesin_light"/>
</dbReference>
<keyword evidence="5" id="KW-0677">Repeat</keyword>
<evidence type="ECO:0000256" key="8">
    <source>
        <dbReference type="ARBA" id="ARBA00023175"/>
    </source>
</evidence>